<dbReference type="PANTHER" id="PTHR34461:SF4">
    <property type="entry name" value="OS01G0101800 PROTEIN"/>
    <property type="match status" value="1"/>
</dbReference>
<protein>
    <submittedName>
        <fullName evidence="2">Uncharacterized protein</fullName>
    </submittedName>
</protein>
<evidence type="ECO:0000313" key="3">
    <source>
        <dbReference type="Proteomes" id="UP001367508"/>
    </source>
</evidence>
<sequence length="761" mass="84749">MENAAGAMDAIPNSRKRNRPSGTLTRSRFQLFLHLNRSVHSPRKEQPYTEPVPFHGNRISCNEMKHHDKELSSHLTKDLRVRRVYSPLQSSASDLIESVDSDCTGRKIADLGFVSSLDVENSDVRIESTESPELRLSCEVRGLVWGNSESPDESSKWLDRKLCDGINSGDCSGKIDDLDGEFLLTAPPDAETCGNSKVNEDEMEREDEVRVKDAGEGFPLKDSQRDDSAPKRKPVLRPRFQGKLFKAPGSVNYRRLFPFLMDTMGDDSGSPKLGFCQKDGGMDGRESLLPLSSQSQDASKQELKTDSCSMGGTNGSKLTSSHCLHESPKCLSESKADATTEFQGIKDVGSALHNDEIKQYSSPMNILDCAKASNHSVCSSQQSAALNKERILTTPDAEMYDNLGVHEDQLESKPRDVHYVKTMDLTRSTQENAIEGFCPKSVTGKDSLRRKSVPGQHLHRKLFKVPGSVSYKRLLPFLTDLSKDDSGTSKLGHQTHHQNDEVDMYAERFQLPLLSQSEKVSIDELMTDSSFMHDPMESNALENNVLVNPSNELSHGNWPKSTPSQDSAKLLVQLDANEAVHEGLSAPSVKENSSSPIYSNENQPETHECCQSLSQSKCLEQFRVPAVSFKRGILKRNPRGCRGLCTCLNCASFRLHAERAFEFSRNQLLDAEEVAHDLMKELSHLRNVLEKSTDTIKNSPVFYGSQVIEACRKAFAAEQLAKDRLSQMNDDLNIHCRTTMLQRPRVTFADHAEEKVIQPGG</sequence>
<organism evidence="2 3">
    <name type="scientific">Canavalia gladiata</name>
    <name type="common">Sword bean</name>
    <name type="synonym">Dolichos gladiatus</name>
    <dbReference type="NCBI Taxonomy" id="3824"/>
    <lineage>
        <taxon>Eukaryota</taxon>
        <taxon>Viridiplantae</taxon>
        <taxon>Streptophyta</taxon>
        <taxon>Embryophyta</taxon>
        <taxon>Tracheophyta</taxon>
        <taxon>Spermatophyta</taxon>
        <taxon>Magnoliopsida</taxon>
        <taxon>eudicotyledons</taxon>
        <taxon>Gunneridae</taxon>
        <taxon>Pentapetalae</taxon>
        <taxon>rosids</taxon>
        <taxon>fabids</taxon>
        <taxon>Fabales</taxon>
        <taxon>Fabaceae</taxon>
        <taxon>Papilionoideae</taxon>
        <taxon>50 kb inversion clade</taxon>
        <taxon>NPAAA clade</taxon>
        <taxon>indigoferoid/millettioid clade</taxon>
        <taxon>Phaseoleae</taxon>
        <taxon>Canavalia</taxon>
    </lineage>
</organism>
<feature type="region of interest" description="Disordered" evidence="1">
    <location>
        <begin position="279"/>
        <end position="300"/>
    </location>
</feature>
<feature type="region of interest" description="Disordered" evidence="1">
    <location>
        <begin position="1"/>
        <end position="23"/>
    </location>
</feature>
<dbReference type="EMBL" id="JAYMYQ010000001">
    <property type="protein sequence ID" value="KAK7359328.1"/>
    <property type="molecule type" value="Genomic_DNA"/>
</dbReference>
<evidence type="ECO:0000256" key="1">
    <source>
        <dbReference type="SAM" id="MobiDB-lite"/>
    </source>
</evidence>
<comment type="caution">
    <text evidence="2">The sequence shown here is derived from an EMBL/GenBank/DDBJ whole genome shotgun (WGS) entry which is preliminary data.</text>
</comment>
<dbReference type="PANTHER" id="PTHR34461">
    <property type="entry name" value="EXPRESSED PROTEIN"/>
    <property type="match status" value="1"/>
</dbReference>
<evidence type="ECO:0000313" key="2">
    <source>
        <dbReference type="EMBL" id="KAK7359328.1"/>
    </source>
</evidence>
<feature type="region of interest" description="Disordered" evidence="1">
    <location>
        <begin position="191"/>
        <end position="237"/>
    </location>
</feature>
<proteinExistence type="predicted"/>
<dbReference type="Proteomes" id="UP001367508">
    <property type="component" value="Unassembled WGS sequence"/>
</dbReference>
<dbReference type="AlphaFoldDB" id="A0AAN9RA40"/>
<reference evidence="2 3" key="1">
    <citation type="submission" date="2024-01" db="EMBL/GenBank/DDBJ databases">
        <title>The genomes of 5 underutilized Papilionoideae crops provide insights into root nodulation and disease resistanc.</title>
        <authorList>
            <person name="Jiang F."/>
        </authorList>
    </citation>
    <scope>NUCLEOTIDE SEQUENCE [LARGE SCALE GENOMIC DNA]</scope>
    <source>
        <strain evidence="2">LVBAO_FW01</strain>
        <tissue evidence="2">Leaves</tissue>
    </source>
</reference>
<accession>A0AAN9RA40</accession>
<gene>
    <name evidence="2" type="ORF">VNO77_01283</name>
</gene>
<keyword evidence="3" id="KW-1185">Reference proteome</keyword>
<name>A0AAN9RA40_CANGL</name>